<keyword evidence="1" id="KW-0812">Transmembrane</keyword>
<name>A0A5N7MNV1_9HYPH</name>
<feature type="transmembrane region" description="Helical" evidence="1">
    <location>
        <begin position="36"/>
        <end position="62"/>
    </location>
</feature>
<dbReference type="Proteomes" id="UP000403266">
    <property type="component" value="Unassembled WGS sequence"/>
</dbReference>
<feature type="transmembrane region" description="Helical" evidence="1">
    <location>
        <begin position="251"/>
        <end position="280"/>
    </location>
</feature>
<protein>
    <recommendedName>
        <fullName evidence="4">O-antigen ligase family protein</fullName>
    </recommendedName>
</protein>
<feature type="transmembrane region" description="Helical" evidence="1">
    <location>
        <begin position="370"/>
        <end position="395"/>
    </location>
</feature>
<dbReference type="OrthoDB" id="7010242at2"/>
<evidence type="ECO:0000313" key="2">
    <source>
        <dbReference type="EMBL" id="MPR28711.1"/>
    </source>
</evidence>
<dbReference type="AlphaFoldDB" id="A0A5N7MNV1"/>
<organism evidence="2 3">
    <name type="scientific">Microvirga tunisiensis</name>
    <dbReference type="NCBI Taxonomy" id="2108360"/>
    <lineage>
        <taxon>Bacteria</taxon>
        <taxon>Pseudomonadati</taxon>
        <taxon>Pseudomonadota</taxon>
        <taxon>Alphaproteobacteria</taxon>
        <taxon>Hyphomicrobiales</taxon>
        <taxon>Methylobacteriaceae</taxon>
        <taxon>Microvirga</taxon>
    </lineage>
</organism>
<keyword evidence="3" id="KW-1185">Reference proteome</keyword>
<dbReference type="RefSeq" id="WP_152715200.1">
    <property type="nucleotide sequence ID" value="NZ_VOSJ01000169.1"/>
</dbReference>
<reference evidence="2 3" key="1">
    <citation type="journal article" date="2019" name="Syst. Appl. Microbiol.">
        <title>Microvirga tunisiensis sp. nov., a root nodule symbiotic bacterium isolated from Lupinus micranthus and L. luteus grown in Northern Tunisia.</title>
        <authorList>
            <person name="Msaddak A."/>
            <person name="Rejili M."/>
            <person name="Duran D."/>
            <person name="Mars M."/>
            <person name="Palacios J.M."/>
            <person name="Ruiz-Argueso T."/>
            <person name="Rey L."/>
            <person name="Imperial J."/>
        </authorList>
    </citation>
    <scope>NUCLEOTIDE SEQUENCE [LARGE SCALE GENOMIC DNA]</scope>
    <source>
        <strain evidence="2 3">Lmie10</strain>
    </source>
</reference>
<feature type="transmembrane region" description="Helical" evidence="1">
    <location>
        <begin position="164"/>
        <end position="183"/>
    </location>
</feature>
<evidence type="ECO:0008006" key="4">
    <source>
        <dbReference type="Google" id="ProtNLM"/>
    </source>
</evidence>
<accession>A0A5N7MNV1</accession>
<feature type="transmembrane region" description="Helical" evidence="1">
    <location>
        <begin position="82"/>
        <end position="111"/>
    </location>
</feature>
<proteinExistence type="predicted"/>
<keyword evidence="1" id="KW-1133">Transmembrane helix</keyword>
<feature type="transmembrane region" description="Helical" evidence="1">
    <location>
        <begin position="292"/>
        <end position="313"/>
    </location>
</feature>
<comment type="caution">
    <text evidence="2">The sequence shown here is derived from an EMBL/GenBank/DDBJ whole genome shotgun (WGS) entry which is preliminary data.</text>
</comment>
<sequence>MIEPIGIATIVLGLVCILLGPRATIATLVVTTLFGSSAALFIGAANIQPAHFFLGFVAASALTRSREITAAIRAVSPPMPGFWLACLLIYGAVSAYVLPRILAGSTLIFPIGTSEYSGSGLVPLGPVSGNITQTVYLSADLASFALVVAVASTRAGFEAITGGVIAYAIGNILFALLDLGTYLTGTQDLLSFMRNARYTLHHNEEVSGLKRIAGSFTEASSFAGSTVVALSFTGTMWLCGRRPAWTGILALVSLILVILSTSSTGLLAVPFVMMILYATALYRSGLHPSGHVSAAVVLLAPLIVIIAALVVLLNDHLTAVIRDYVDLLVLSKSTSQSGIERASWNAAALQNFFDSWWFGVGLGTTRTSSFALAVLSHVGLPGAILLMIFIISAFARQRGRPRTFPSDVRLAARNSCLCSLPAAVASASTLDLGLLFFIMAGLACAEPERDAAEWPGGARVRNTGAQI</sequence>
<evidence type="ECO:0000256" key="1">
    <source>
        <dbReference type="SAM" id="Phobius"/>
    </source>
</evidence>
<dbReference type="EMBL" id="VOSK01000166">
    <property type="protein sequence ID" value="MPR28711.1"/>
    <property type="molecule type" value="Genomic_DNA"/>
</dbReference>
<gene>
    <name evidence="2" type="ORF">FS320_27110</name>
</gene>
<keyword evidence="1" id="KW-0472">Membrane</keyword>
<feature type="transmembrane region" description="Helical" evidence="1">
    <location>
        <begin position="131"/>
        <end position="152"/>
    </location>
</feature>
<evidence type="ECO:0000313" key="3">
    <source>
        <dbReference type="Proteomes" id="UP000403266"/>
    </source>
</evidence>
<feature type="transmembrane region" description="Helical" evidence="1">
    <location>
        <begin position="219"/>
        <end position="239"/>
    </location>
</feature>